<evidence type="ECO:0000313" key="1">
    <source>
        <dbReference type="EMBL" id="BBH43078.1"/>
    </source>
</evidence>
<gene>
    <name evidence="1" type="primary">orf208</name>
</gene>
<protein>
    <submittedName>
        <fullName evidence="1">Uncharacterized protein</fullName>
    </submittedName>
</protein>
<organism evidence="1">
    <name type="scientific">Spumella sp. NIES-1846</name>
    <dbReference type="NCBI Taxonomy" id="2490549"/>
    <lineage>
        <taxon>Eukaryota</taxon>
        <taxon>Sar</taxon>
        <taxon>Stramenopiles</taxon>
        <taxon>Ochrophyta</taxon>
        <taxon>Chrysophyceae</taxon>
        <taxon>Chromulinales</taxon>
        <taxon>Chromulinaceae</taxon>
        <taxon>Spumella</taxon>
    </lineage>
</organism>
<name>A0A455RES6_9STRA</name>
<geneLocation type="plastid" evidence="1"/>
<proteinExistence type="predicted"/>
<dbReference type="EMBL" id="AP019363">
    <property type="protein sequence ID" value="BBH43078.1"/>
    <property type="molecule type" value="Genomic_DNA"/>
</dbReference>
<accession>A0A455RES6</accession>
<sequence length="208" mass="24528">MPYLKTIYKYITKNWKYSYKFLKSLTWEDIKDGIEYFFLDILPATSLEYQYTLSKQANPGMMEEYEAIMSVLLQPGEDQDIMRTIFFQDLLKSFKLSRVNRIKIIKGAKFVIRPFWYSIAYLRNTYIGNLAVKSLYYLWTAPPVQRVWHNPYFNVGSIGVYALIKSLKKNINTSSSNNFSNINNSQSFGDIQNYTNLAWLLTQFVNKE</sequence>
<keyword evidence="1" id="KW-0934">Plastid</keyword>
<dbReference type="AlphaFoldDB" id="A0A455RES6"/>
<reference evidence="1" key="1">
    <citation type="journal article" date="2019" name="Proc. Natl. Acad. Sci. U.S.A.">
        <title>Principles of plastid reductive evolution illuminated by nonphotosynthetic chrysophytes.</title>
        <authorList>
            <person name="Dorrell R.G."/>
            <person name="Azuma T."/>
            <person name="Nomura M."/>
            <person name="Audren de Kerdre G."/>
            <person name="Paoli L."/>
            <person name="Yang S."/>
            <person name="Bowler C."/>
            <person name="Ishii K."/>
            <person name="Miyashita H."/>
            <person name="Gile G.H."/>
            <person name="Kamikawa R."/>
        </authorList>
    </citation>
    <scope>NUCLEOTIDE SEQUENCE</scope>
    <source>
        <strain evidence="1">NIES-1846</strain>
    </source>
</reference>